<evidence type="ECO:0000313" key="3">
    <source>
        <dbReference type="EMBL" id="OGN27583.1"/>
    </source>
</evidence>
<evidence type="ECO:0000256" key="1">
    <source>
        <dbReference type="SAM" id="MobiDB-lite"/>
    </source>
</evidence>
<evidence type="ECO:0000313" key="4">
    <source>
        <dbReference type="Proteomes" id="UP000178444"/>
    </source>
</evidence>
<protein>
    <recommendedName>
        <fullName evidence="5">Cohesin domain-containing protein</fullName>
    </recommendedName>
</protein>
<dbReference type="Gene3D" id="2.60.40.680">
    <property type="match status" value="1"/>
</dbReference>
<evidence type="ECO:0000256" key="2">
    <source>
        <dbReference type="SAM" id="SignalP"/>
    </source>
</evidence>
<keyword evidence="2" id="KW-0732">Signal</keyword>
<reference evidence="3 4" key="1">
    <citation type="journal article" date="2016" name="Nat. Commun.">
        <title>Thousands of microbial genomes shed light on interconnected biogeochemical processes in an aquifer system.</title>
        <authorList>
            <person name="Anantharaman K."/>
            <person name="Brown C.T."/>
            <person name="Hug L.A."/>
            <person name="Sharon I."/>
            <person name="Castelle C.J."/>
            <person name="Probst A.J."/>
            <person name="Thomas B.C."/>
            <person name="Singh A."/>
            <person name="Wilkins M.J."/>
            <person name="Karaoz U."/>
            <person name="Brodie E.L."/>
            <person name="Williams K.H."/>
            <person name="Hubbard S.S."/>
            <person name="Banfield J.F."/>
        </authorList>
    </citation>
    <scope>NUCLEOTIDE SEQUENCE [LARGE SCALE GENOMIC DNA]</scope>
</reference>
<comment type="caution">
    <text evidence="3">The sequence shown here is derived from an EMBL/GenBank/DDBJ whole genome shotgun (WGS) entry which is preliminary data.</text>
</comment>
<feature type="compositionally biased region" description="Basic and acidic residues" evidence="1">
    <location>
        <begin position="172"/>
        <end position="190"/>
    </location>
</feature>
<dbReference type="AlphaFoldDB" id="A0A1F8GQD5"/>
<accession>A0A1F8GQD5</accession>
<feature type="signal peptide" evidence="2">
    <location>
        <begin position="1"/>
        <end position="23"/>
    </location>
</feature>
<dbReference type="CDD" id="cd08547">
    <property type="entry name" value="Type_II_cohesin"/>
    <property type="match status" value="1"/>
</dbReference>
<dbReference type="Proteomes" id="UP000178444">
    <property type="component" value="Unassembled WGS sequence"/>
</dbReference>
<proteinExistence type="predicted"/>
<feature type="chain" id="PRO_5009535654" description="Cohesin domain-containing protein" evidence="2">
    <location>
        <begin position="24"/>
        <end position="286"/>
    </location>
</feature>
<name>A0A1F8GQD5_9BACT</name>
<organism evidence="3 4">
    <name type="scientific">Candidatus Yanofskybacteria bacterium RIFCSPLOWO2_01_FULL_49_17</name>
    <dbReference type="NCBI Taxonomy" id="1802700"/>
    <lineage>
        <taxon>Bacteria</taxon>
        <taxon>Candidatus Yanofskyibacteriota</taxon>
    </lineage>
</organism>
<gene>
    <name evidence="3" type="ORF">A2941_01130</name>
</gene>
<feature type="region of interest" description="Disordered" evidence="1">
    <location>
        <begin position="164"/>
        <end position="190"/>
    </location>
</feature>
<evidence type="ECO:0008006" key="5">
    <source>
        <dbReference type="Google" id="ProtNLM"/>
    </source>
</evidence>
<dbReference type="EMBL" id="MGKO01000008">
    <property type="protein sequence ID" value="OGN27583.1"/>
    <property type="molecule type" value="Genomic_DNA"/>
</dbReference>
<sequence length="286" mass="31934">MTKILKFFLFIIFYFLLSGPAQAAELYFEPRPATYMVGDDFSLSLILDTEGQSVNAVDINILVPKLLRVKDISKDGSILQLWLNEPSFLSAASGMTIHLAGGIPGGAITSKGTVAKINFEAAAIGEGNIAFLPESAILLNDGQGTKLDLKTTGGPLFEVIPKPKTAEAVSSRPEKPDETQKERTDRKKPARFEILFGQDPRVFNGEKFISFFTTDEASGVSHYEVKLEKEPFKIARSPYLIKDISARSVIKVRAYDTEGNYRESVYPGLLKRFWWWITNFVDRLRL</sequence>